<reference evidence="2" key="1">
    <citation type="journal article" date="2013" name="Nature">
        <title>Pan genome of the phytoplankton Emiliania underpins its global distribution.</title>
        <authorList>
            <person name="Read B.A."/>
            <person name="Kegel J."/>
            <person name="Klute M.J."/>
            <person name="Kuo A."/>
            <person name="Lefebvre S.C."/>
            <person name="Maumus F."/>
            <person name="Mayer C."/>
            <person name="Miller J."/>
            <person name="Monier A."/>
            <person name="Salamov A."/>
            <person name="Young J."/>
            <person name="Aguilar M."/>
            <person name="Claverie J.M."/>
            <person name="Frickenhaus S."/>
            <person name="Gonzalez K."/>
            <person name="Herman E.K."/>
            <person name="Lin Y.C."/>
            <person name="Napier J."/>
            <person name="Ogata H."/>
            <person name="Sarno A.F."/>
            <person name="Shmutz J."/>
            <person name="Schroeder D."/>
            <person name="de Vargas C."/>
            <person name="Verret F."/>
            <person name="von Dassow P."/>
            <person name="Valentin K."/>
            <person name="Van de Peer Y."/>
            <person name="Wheeler G."/>
            <person name="Dacks J.B."/>
            <person name="Delwiche C.F."/>
            <person name="Dyhrman S.T."/>
            <person name="Glockner G."/>
            <person name="John U."/>
            <person name="Richards T."/>
            <person name="Worden A.Z."/>
            <person name="Zhang X."/>
            <person name="Grigoriev I.V."/>
            <person name="Allen A.E."/>
            <person name="Bidle K."/>
            <person name="Borodovsky M."/>
            <person name="Bowler C."/>
            <person name="Brownlee C."/>
            <person name="Cock J.M."/>
            <person name="Elias M."/>
            <person name="Gladyshev V.N."/>
            <person name="Groth M."/>
            <person name="Guda C."/>
            <person name="Hadaegh A."/>
            <person name="Iglesias-Rodriguez M.D."/>
            <person name="Jenkins J."/>
            <person name="Jones B.M."/>
            <person name="Lawson T."/>
            <person name="Leese F."/>
            <person name="Lindquist E."/>
            <person name="Lobanov A."/>
            <person name="Lomsadze A."/>
            <person name="Malik S.B."/>
            <person name="Marsh M.E."/>
            <person name="Mackinder L."/>
            <person name="Mock T."/>
            <person name="Mueller-Roeber B."/>
            <person name="Pagarete A."/>
            <person name="Parker M."/>
            <person name="Probert I."/>
            <person name="Quesneville H."/>
            <person name="Raines C."/>
            <person name="Rensing S.A."/>
            <person name="Riano-Pachon D.M."/>
            <person name="Richier S."/>
            <person name="Rokitta S."/>
            <person name="Shiraiwa Y."/>
            <person name="Soanes D.M."/>
            <person name="van der Giezen M."/>
            <person name="Wahlund T.M."/>
            <person name="Williams B."/>
            <person name="Wilson W."/>
            <person name="Wolfe G."/>
            <person name="Wurch L.L."/>
        </authorList>
    </citation>
    <scope>NUCLEOTIDE SEQUENCE</scope>
</reference>
<dbReference type="Pfam" id="PF00300">
    <property type="entry name" value="His_Phos_1"/>
    <property type="match status" value="1"/>
</dbReference>
<dbReference type="SMART" id="SM00855">
    <property type="entry name" value="PGAM"/>
    <property type="match status" value="1"/>
</dbReference>
<dbReference type="KEGG" id="ehx:EMIHUDRAFT_432474"/>
<dbReference type="InterPro" id="IPR013078">
    <property type="entry name" value="His_Pase_superF_clade-1"/>
</dbReference>
<evidence type="ECO:0000313" key="2">
    <source>
        <dbReference type="Proteomes" id="UP000013827"/>
    </source>
</evidence>
<dbReference type="eggNOG" id="ENOG502S0JJ">
    <property type="taxonomic scope" value="Eukaryota"/>
</dbReference>
<dbReference type="AlphaFoldDB" id="A0A0D3ITD5"/>
<dbReference type="OMA" id="DSICHLF"/>
<dbReference type="Gene3D" id="3.40.50.1240">
    <property type="entry name" value="Phosphoglycerate mutase-like"/>
    <property type="match status" value="1"/>
</dbReference>
<evidence type="ECO:0000313" key="1">
    <source>
        <dbReference type="EnsemblProtists" id="EOD14520"/>
    </source>
</evidence>
<dbReference type="PaxDb" id="2903-EOD14520"/>
<dbReference type="SUPFAM" id="SSF53254">
    <property type="entry name" value="Phosphoglycerate mutase-like"/>
    <property type="match status" value="1"/>
</dbReference>
<accession>A0A0D3ITD5</accession>
<keyword evidence="2" id="KW-1185">Reference proteome</keyword>
<evidence type="ECO:0008006" key="3">
    <source>
        <dbReference type="Google" id="ProtNLM"/>
    </source>
</evidence>
<name>A0A0D3ITD5_EMIH1</name>
<reference evidence="1" key="2">
    <citation type="submission" date="2024-10" db="UniProtKB">
        <authorList>
            <consortium name="EnsemblProtists"/>
        </authorList>
    </citation>
    <scope>IDENTIFICATION</scope>
</reference>
<organism evidence="1 2">
    <name type="scientific">Emiliania huxleyi (strain CCMP1516)</name>
    <dbReference type="NCBI Taxonomy" id="280463"/>
    <lineage>
        <taxon>Eukaryota</taxon>
        <taxon>Haptista</taxon>
        <taxon>Haptophyta</taxon>
        <taxon>Prymnesiophyceae</taxon>
        <taxon>Isochrysidales</taxon>
        <taxon>Noelaerhabdaceae</taxon>
        <taxon>Emiliania</taxon>
    </lineage>
</organism>
<dbReference type="RefSeq" id="XP_005766949.1">
    <property type="nucleotide sequence ID" value="XM_005766892.1"/>
</dbReference>
<sequence>MLEGSAGVEAPLEEVYAAIADAQPEQQAAYSSWIGGVDTEAEAAAAAAAGCILDVGSGTLTYAADFAPPELCFDLLYCRHGKTTGNTEPRVYQGFVDEPENALNEVGLAQAEEAAERLEALGVAPDLVVLSPLSRASETGMAWVRRHPEAAGLVETWDETAEMRFGAWDNVKVKDLPADSICHLFYLAQNALVRSAAPYTRPADGAAFESESFVQLLTRMGAVLDKLEARMAPLAAERAAAGKPPPLVLMYGHSMAGAALGVLTGNGKRVDGEGYLGFDGKYILPNATPVYLHRCR</sequence>
<dbReference type="GeneID" id="17260662"/>
<dbReference type="InterPro" id="IPR029033">
    <property type="entry name" value="His_PPase_superfam"/>
</dbReference>
<protein>
    <recommendedName>
        <fullName evidence="3">Phosphoglycerate mutase</fullName>
    </recommendedName>
</protein>
<dbReference type="EnsemblProtists" id="EOD14520">
    <property type="protein sequence ID" value="EOD14520"/>
    <property type="gene ID" value="EMIHUDRAFT_432474"/>
</dbReference>
<dbReference type="Proteomes" id="UP000013827">
    <property type="component" value="Unassembled WGS sequence"/>
</dbReference>
<proteinExistence type="predicted"/>
<dbReference type="HOGENOM" id="CLU_941448_0_0_1"/>